<organism evidence="1 2">
    <name type="scientific">Alkalicoccus halolimnae</name>
    <dbReference type="NCBI Taxonomy" id="1667239"/>
    <lineage>
        <taxon>Bacteria</taxon>
        <taxon>Bacillati</taxon>
        <taxon>Bacillota</taxon>
        <taxon>Bacilli</taxon>
        <taxon>Bacillales</taxon>
        <taxon>Bacillaceae</taxon>
        <taxon>Alkalicoccus</taxon>
    </lineage>
</organism>
<dbReference type="Gene3D" id="3.40.30.30">
    <property type="entry name" value="Hypothetical protein sa0798"/>
    <property type="match status" value="1"/>
</dbReference>
<dbReference type="InterPro" id="IPR009190">
    <property type="entry name" value="DUF1462"/>
</dbReference>
<sequence length="101" mass="11699">MKITVYGAEQKCASCIHLPSALETKEWLEAAVSRKYPHYPIEFVYCDIESPQTEEEKMFAEKILEDEYFYPLVVLEGKVVAEGDPRLPKVYEQIEEVHSTN</sequence>
<dbReference type="InterPro" id="IPR038218">
    <property type="entry name" value="YuzD-like_sp"/>
</dbReference>
<dbReference type="Proteomes" id="UP000321816">
    <property type="component" value="Chromosome"/>
</dbReference>
<gene>
    <name evidence="1" type="ORF">FTX54_013665</name>
</gene>
<reference evidence="1 2" key="1">
    <citation type="submission" date="2024-01" db="EMBL/GenBank/DDBJ databases">
        <title>Complete Genome Sequence of Alkalicoccus halolimnae BZ-SZ-XJ29T, a Moderately Halophilic Bacterium Isolated from a Salt Lake.</title>
        <authorList>
            <person name="Zhao B."/>
        </authorList>
    </citation>
    <scope>NUCLEOTIDE SEQUENCE [LARGE SCALE GENOMIC DNA]</scope>
    <source>
        <strain evidence="1 2">BZ-SZ-XJ29</strain>
    </source>
</reference>
<dbReference type="AlphaFoldDB" id="A0A5C7F2E8"/>
<keyword evidence="2" id="KW-1185">Reference proteome</keyword>
<evidence type="ECO:0000313" key="1">
    <source>
        <dbReference type="EMBL" id="WWD79432.1"/>
    </source>
</evidence>
<proteinExistence type="predicted"/>
<evidence type="ECO:0000313" key="2">
    <source>
        <dbReference type="Proteomes" id="UP000321816"/>
    </source>
</evidence>
<name>A0A5C7F2E8_9BACI</name>
<dbReference type="KEGG" id="ahal:FTX54_013665"/>
<dbReference type="EMBL" id="CP144914">
    <property type="protein sequence ID" value="WWD79432.1"/>
    <property type="molecule type" value="Genomic_DNA"/>
</dbReference>
<dbReference type="Pfam" id="PF07315">
    <property type="entry name" value="DUF1462"/>
    <property type="match status" value="1"/>
</dbReference>
<protein>
    <submittedName>
        <fullName evidence="1">YuzD family protein</fullName>
    </submittedName>
</protein>
<dbReference type="InterPro" id="IPR036249">
    <property type="entry name" value="Thioredoxin-like_sf"/>
</dbReference>
<dbReference type="SUPFAM" id="SSF52833">
    <property type="entry name" value="Thioredoxin-like"/>
    <property type="match status" value="1"/>
</dbReference>
<accession>A0A5C7F2E8</accession>
<dbReference type="OrthoDB" id="2389679at2"/>
<dbReference type="RefSeq" id="WP_147804291.1">
    <property type="nucleotide sequence ID" value="NZ_CP144914.1"/>
</dbReference>